<evidence type="ECO:0000313" key="2">
    <source>
        <dbReference type="Proteomes" id="UP000605144"/>
    </source>
</evidence>
<dbReference type="EMBL" id="DQSV01000037">
    <property type="protein sequence ID" value="HIP17035.1"/>
    <property type="molecule type" value="Genomic_DNA"/>
</dbReference>
<dbReference type="Pfam" id="PF04467">
    <property type="entry name" value="DUF483"/>
    <property type="match status" value="1"/>
</dbReference>
<reference evidence="1" key="1">
    <citation type="journal article" date="2020" name="ISME J.">
        <title>Gammaproteobacteria mediating utilization of methyl-, sulfur- and petroleum organic compounds in deep ocean hydrothermal plumes.</title>
        <authorList>
            <person name="Zhou Z."/>
            <person name="Liu Y."/>
            <person name="Pan J."/>
            <person name="Cron B.R."/>
            <person name="Toner B.M."/>
            <person name="Anantharaman K."/>
            <person name="Breier J.A."/>
            <person name="Dick G.J."/>
            <person name="Li M."/>
        </authorList>
    </citation>
    <scope>NUCLEOTIDE SEQUENCE</scope>
    <source>
        <strain evidence="1">SZUA-1385</strain>
    </source>
</reference>
<proteinExistence type="predicted"/>
<name>A0A832YWH3_9EURY</name>
<dbReference type="InterPro" id="IPR007556">
    <property type="entry name" value="DUF483"/>
</dbReference>
<evidence type="ECO:0000313" key="1">
    <source>
        <dbReference type="EMBL" id="HIP17035.1"/>
    </source>
</evidence>
<dbReference type="Proteomes" id="UP000605144">
    <property type="component" value="Unassembled WGS sequence"/>
</dbReference>
<accession>A0A832YWH3</accession>
<protein>
    <submittedName>
        <fullName evidence="1">DUF483 domain-containing protein</fullName>
    </submittedName>
</protein>
<sequence length="195" mass="22929">MKTHESLEHILEKITCMRRGQKYEGLENISLHIQNMEHEKYNFIILRLKKQIGIVKKYSPPVRPAMDPMVSSYLGVYSGLDFPEEYGLLMGYPKCCIESFKSARFAIDNNHLKEVEEIKENMNNNLRNINYAIVLTSGFIPCSLKCRESWNRGLIALVSLKEYKNIVKLERELFNELPHYHGGYNEYFEKIFLKK</sequence>
<comment type="caution">
    <text evidence="1">The sequence shown here is derived from an EMBL/GenBank/DDBJ whole genome shotgun (WGS) entry which is preliminary data.</text>
</comment>
<dbReference type="AlphaFoldDB" id="A0A832YWH3"/>
<organism evidence="1 2">
    <name type="scientific">Methanothermococcus okinawensis</name>
    <dbReference type="NCBI Taxonomy" id="155863"/>
    <lineage>
        <taxon>Archaea</taxon>
        <taxon>Methanobacteriati</taxon>
        <taxon>Methanobacteriota</taxon>
        <taxon>Methanomada group</taxon>
        <taxon>Methanococci</taxon>
        <taxon>Methanococcales</taxon>
        <taxon>Methanococcaceae</taxon>
        <taxon>Methanothermococcus</taxon>
    </lineage>
</organism>
<gene>
    <name evidence="1" type="ORF">EYG76_01865</name>
</gene>